<dbReference type="Gene3D" id="3.20.20.80">
    <property type="entry name" value="Glycosidases"/>
    <property type="match status" value="1"/>
</dbReference>
<keyword evidence="4" id="KW-0378">Hydrolase</keyword>
<evidence type="ECO:0000256" key="9">
    <source>
        <dbReference type="SAM" id="MobiDB-lite"/>
    </source>
</evidence>
<evidence type="ECO:0000313" key="11">
    <source>
        <dbReference type="Proteomes" id="UP001295423"/>
    </source>
</evidence>
<dbReference type="Proteomes" id="UP001295423">
    <property type="component" value="Unassembled WGS sequence"/>
</dbReference>
<keyword evidence="8" id="KW-0472">Membrane</keyword>
<proteinExistence type="inferred from homology"/>
<feature type="compositionally biased region" description="Polar residues" evidence="9">
    <location>
        <begin position="125"/>
        <end position="138"/>
    </location>
</feature>
<evidence type="ECO:0000256" key="3">
    <source>
        <dbReference type="ARBA" id="ARBA00022692"/>
    </source>
</evidence>
<reference evidence="10" key="1">
    <citation type="submission" date="2023-08" db="EMBL/GenBank/DDBJ databases">
        <authorList>
            <person name="Audoor S."/>
            <person name="Bilcke G."/>
        </authorList>
    </citation>
    <scope>NUCLEOTIDE SEQUENCE</scope>
</reference>
<keyword evidence="3" id="KW-0812">Transmembrane</keyword>
<dbReference type="InterPro" id="IPR026071">
    <property type="entry name" value="Glyco_Hydrolase_99"/>
</dbReference>
<keyword evidence="7" id="KW-0333">Golgi apparatus</keyword>
<comment type="subcellular location">
    <subcellularLocation>
        <location evidence="1">Golgi apparatus membrane</location>
        <topology evidence="1">Single-pass type II membrane protein</topology>
    </subcellularLocation>
</comment>
<evidence type="ECO:0000256" key="6">
    <source>
        <dbReference type="ARBA" id="ARBA00022989"/>
    </source>
</evidence>
<evidence type="ECO:0000256" key="8">
    <source>
        <dbReference type="ARBA" id="ARBA00023136"/>
    </source>
</evidence>
<dbReference type="AlphaFoldDB" id="A0AAD2CN58"/>
<feature type="compositionally biased region" description="Low complexity" evidence="9">
    <location>
        <begin position="27"/>
        <end position="36"/>
    </location>
</feature>
<name>A0AAD2CN58_9STRA</name>
<feature type="region of interest" description="Disordered" evidence="9">
    <location>
        <begin position="77"/>
        <end position="138"/>
    </location>
</feature>
<gene>
    <name evidence="10" type="ORF">CYCCA115_LOCUS6833</name>
</gene>
<evidence type="ECO:0000256" key="2">
    <source>
        <dbReference type="ARBA" id="ARBA00009559"/>
    </source>
</evidence>
<dbReference type="GO" id="GO:0000139">
    <property type="term" value="C:Golgi membrane"/>
    <property type="evidence" value="ECO:0007669"/>
    <property type="project" value="UniProtKB-SubCell"/>
</dbReference>
<comment type="caution">
    <text evidence="10">The sequence shown here is derived from an EMBL/GenBank/DDBJ whole genome shotgun (WGS) entry which is preliminary data.</text>
</comment>
<dbReference type="PANTHER" id="PTHR13572">
    <property type="entry name" value="ENDO-ALPHA-1,2-MANNOSIDASE"/>
    <property type="match status" value="1"/>
</dbReference>
<dbReference type="EMBL" id="CAKOGP040000890">
    <property type="protein sequence ID" value="CAJ1940024.1"/>
    <property type="molecule type" value="Genomic_DNA"/>
</dbReference>
<evidence type="ECO:0000256" key="5">
    <source>
        <dbReference type="ARBA" id="ARBA00022968"/>
    </source>
</evidence>
<keyword evidence="6" id="KW-1133">Transmembrane helix</keyword>
<evidence type="ECO:0000256" key="4">
    <source>
        <dbReference type="ARBA" id="ARBA00022801"/>
    </source>
</evidence>
<evidence type="ECO:0000313" key="10">
    <source>
        <dbReference type="EMBL" id="CAJ1940024.1"/>
    </source>
</evidence>
<keyword evidence="5" id="KW-0735">Signal-anchor</keyword>
<evidence type="ECO:0000256" key="1">
    <source>
        <dbReference type="ARBA" id="ARBA00004323"/>
    </source>
</evidence>
<evidence type="ECO:0000256" key="7">
    <source>
        <dbReference type="ARBA" id="ARBA00023034"/>
    </source>
</evidence>
<sequence length="525" mass="59678">MASSNSIVEDRESQLVGLRTNDKIPSSKRSSSPIKGSSRHTSEFRSLQLFMDRKQAPAFPKDALKFDRGDYQDAFIFSEIPSPGPTMTSEPTKQPSKTPSAVPSISPTHNPTPSPSEEPTFEPTRQPSAEPSLYPTTTYRPTVNDTFIPGQLVVGAYYYPWHADDFHRGDGYLREHLTPSQLPDLGEYDDREDHVLHMHLRWSRQANINLWITSWWRPDGRTDNTLRTHVLQHDKLQNHQIAIFYETQARIRKSENYTLQRVATDMQHLCEHYLDHPNYYTLEDSVSGARPVLFVYLTRSLAKQGVFEEAIDLMRQSIRDACGKEVYLIGDQVFGKASNKEFDTNPLHYVPLQKLDAVTNYDVYGSMGQVNGGRGGILSKTQVRNYYEVEQAMWKEQAEKHNCQYVPSVSAGYNDLGVRPENKNRPLSRTLVGMGQGSLLEESLKRAIPLADVSNLASRTVETHRLLVVNSFNEWHEDTQIEPTKGVATSLPINYTYGLLYEGYGDRYLEILRKGTEAEIDGLLD</sequence>
<feature type="compositionally biased region" description="Polar residues" evidence="9">
    <location>
        <begin position="85"/>
        <end position="101"/>
    </location>
</feature>
<organism evidence="10 11">
    <name type="scientific">Cylindrotheca closterium</name>
    <dbReference type="NCBI Taxonomy" id="2856"/>
    <lineage>
        <taxon>Eukaryota</taxon>
        <taxon>Sar</taxon>
        <taxon>Stramenopiles</taxon>
        <taxon>Ochrophyta</taxon>
        <taxon>Bacillariophyta</taxon>
        <taxon>Bacillariophyceae</taxon>
        <taxon>Bacillariophycidae</taxon>
        <taxon>Bacillariales</taxon>
        <taxon>Bacillariaceae</taxon>
        <taxon>Cylindrotheca</taxon>
    </lineage>
</organism>
<accession>A0AAD2CN58</accession>
<dbReference type="GO" id="GO:0004559">
    <property type="term" value="F:alpha-mannosidase activity"/>
    <property type="evidence" value="ECO:0007669"/>
    <property type="project" value="TreeGrafter"/>
</dbReference>
<dbReference type="Pfam" id="PF16317">
    <property type="entry name" value="Glyco_hydro_99"/>
    <property type="match status" value="2"/>
</dbReference>
<feature type="region of interest" description="Disordered" evidence="9">
    <location>
        <begin position="1"/>
        <end position="52"/>
    </location>
</feature>
<keyword evidence="11" id="KW-1185">Reference proteome</keyword>
<dbReference type="PANTHER" id="PTHR13572:SF4">
    <property type="entry name" value="RE57134P"/>
    <property type="match status" value="1"/>
</dbReference>
<comment type="similarity">
    <text evidence="2">Belongs to the glycosyl hydrolase 99 family.</text>
</comment>
<protein>
    <submittedName>
        <fullName evidence="10">Uncharacterized protein</fullName>
    </submittedName>
</protein>